<evidence type="ECO:0000313" key="2">
    <source>
        <dbReference type="EMBL" id="TDG40737.1"/>
    </source>
</evidence>
<evidence type="ECO:0000256" key="1">
    <source>
        <dbReference type="SAM" id="MobiDB-lite"/>
    </source>
</evidence>
<proteinExistence type="predicted"/>
<feature type="compositionally biased region" description="Acidic residues" evidence="1">
    <location>
        <begin position="104"/>
        <end position="115"/>
    </location>
</feature>
<organism evidence="2 3">
    <name type="scientific">Drosophila navojoa</name>
    <name type="common">Fruit fly</name>
    <dbReference type="NCBI Taxonomy" id="7232"/>
    <lineage>
        <taxon>Eukaryota</taxon>
        <taxon>Metazoa</taxon>
        <taxon>Ecdysozoa</taxon>
        <taxon>Arthropoda</taxon>
        <taxon>Hexapoda</taxon>
        <taxon>Insecta</taxon>
        <taxon>Pterygota</taxon>
        <taxon>Neoptera</taxon>
        <taxon>Endopterygota</taxon>
        <taxon>Diptera</taxon>
        <taxon>Brachycera</taxon>
        <taxon>Muscomorpha</taxon>
        <taxon>Ephydroidea</taxon>
        <taxon>Drosophilidae</taxon>
        <taxon>Drosophila</taxon>
    </lineage>
</organism>
<dbReference type="Proteomes" id="UP000295192">
    <property type="component" value="Unassembled WGS sequence"/>
</dbReference>
<protein>
    <submittedName>
        <fullName evidence="2">Uncharacterized protein</fullName>
    </submittedName>
</protein>
<name>A0A484AVQ4_DRONA</name>
<feature type="region of interest" description="Disordered" evidence="1">
    <location>
        <begin position="99"/>
        <end position="147"/>
    </location>
</feature>
<gene>
    <name evidence="2" type="ORF">AWZ03_012845</name>
</gene>
<dbReference type="EMBL" id="LSRL02000494">
    <property type="protein sequence ID" value="TDG40737.1"/>
    <property type="molecule type" value="Genomic_DNA"/>
</dbReference>
<sequence>MSKVQPMASTRPRPRPRQADSENVSNGHTDAINGDLSSVLDYTSSSSIIEFLAKEQDCSLEPADPETIFQEVNRLADSSDMRSVDELLLEAERLIQQQLRLGDGDGDGDIDGDGDGDTRSQRQTPSTTPSPQSLASPQNSIKLNTRYSRCISSSTTTTTTMSTIKSSTKSPCQAKVNATNNKVTSLGNSTASTPPTAAEPLTNFVAFVENLPSESVISEESTPKDLHNHTHNGGGTLARQLQLEQVDNTDDDEDTVRIFVLFAYQYV</sequence>
<feature type="region of interest" description="Disordered" evidence="1">
    <location>
        <begin position="1"/>
        <end position="35"/>
    </location>
</feature>
<comment type="caution">
    <text evidence="2">The sequence shown here is derived from an EMBL/GenBank/DDBJ whole genome shotgun (WGS) entry which is preliminary data.</text>
</comment>
<evidence type="ECO:0000313" key="3">
    <source>
        <dbReference type="Proteomes" id="UP000295192"/>
    </source>
</evidence>
<reference evidence="2 3" key="1">
    <citation type="journal article" date="2019" name="J. Hered.">
        <title>An Improved Genome Assembly for Drosophila navojoa, the Basal Species in the mojavensis Cluster.</title>
        <authorList>
            <person name="Vanderlinde T."/>
            <person name="Dupim E.G."/>
            <person name="Nazario-Yepiz N.O."/>
            <person name="Carvalho A.B."/>
        </authorList>
    </citation>
    <scope>NUCLEOTIDE SEQUENCE [LARGE SCALE GENOMIC DNA]</scope>
    <source>
        <strain evidence="2">Navoj_Jal97</strain>
        <tissue evidence="2">Whole organism</tissue>
    </source>
</reference>
<dbReference type="AlphaFoldDB" id="A0A484AVQ4"/>
<keyword evidence="3" id="KW-1185">Reference proteome</keyword>
<feature type="compositionally biased region" description="Polar residues" evidence="1">
    <location>
        <begin position="121"/>
        <end position="147"/>
    </location>
</feature>
<accession>A0A484AVQ4</accession>
<dbReference type="OMA" id="DLDMETH"/>